<accession>A0A8S9YDD2</accession>
<comment type="caution">
    <text evidence="2">The sequence shown here is derived from an EMBL/GenBank/DDBJ whole genome shotgun (WGS) entry which is preliminary data.</text>
</comment>
<sequence length="32" mass="3658">MSLREGRNAEGAVMRTEHKPSYANQICPLIRE</sequence>
<evidence type="ECO:0000256" key="1">
    <source>
        <dbReference type="SAM" id="MobiDB-lite"/>
    </source>
</evidence>
<proteinExistence type="predicted"/>
<protein>
    <submittedName>
        <fullName evidence="2">Uncharacterized protein</fullName>
    </submittedName>
</protein>
<feature type="region of interest" description="Disordered" evidence="1">
    <location>
        <begin position="1"/>
        <end position="21"/>
    </location>
</feature>
<keyword evidence="3" id="KW-1185">Reference proteome</keyword>
<name>A0A8S9YDD2_9TREM</name>
<evidence type="ECO:0000313" key="2">
    <source>
        <dbReference type="EMBL" id="KAF7234336.1"/>
    </source>
</evidence>
<dbReference type="AlphaFoldDB" id="A0A8S9YDD2"/>
<dbReference type="Proteomes" id="UP000822476">
    <property type="component" value="Unassembled WGS sequence"/>
</dbReference>
<evidence type="ECO:0000313" key="3">
    <source>
        <dbReference type="Proteomes" id="UP000822476"/>
    </source>
</evidence>
<organism evidence="2 3">
    <name type="scientific">Paragonimus skrjabini miyazakii</name>
    <dbReference type="NCBI Taxonomy" id="59628"/>
    <lineage>
        <taxon>Eukaryota</taxon>
        <taxon>Metazoa</taxon>
        <taxon>Spiralia</taxon>
        <taxon>Lophotrochozoa</taxon>
        <taxon>Platyhelminthes</taxon>
        <taxon>Trematoda</taxon>
        <taxon>Digenea</taxon>
        <taxon>Plagiorchiida</taxon>
        <taxon>Troglotremata</taxon>
        <taxon>Troglotrematidae</taxon>
        <taxon>Paragonimus</taxon>
    </lineage>
</organism>
<gene>
    <name evidence="2" type="ORF">EG68_11456</name>
</gene>
<reference evidence="2" key="1">
    <citation type="submission" date="2019-07" db="EMBL/GenBank/DDBJ databases">
        <title>Annotation for the trematode Paragonimus miyazaki's.</title>
        <authorList>
            <person name="Choi Y.-J."/>
        </authorList>
    </citation>
    <scope>NUCLEOTIDE SEQUENCE</scope>
    <source>
        <strain evidence="2">Japan</strain>
    </source>
</reference>
<dbReference type="EMBL" id="JTDE01010273">
    <property type="protein sequence ID" value="KAF7234336.1"/>
    <property type="molecule type" value="Genomic_DNA"/>
</dbReference>